<organism evidence="1 2">
    <name type="scientific">Datura stramonium</name>
    <name type="common">Jimsonweed</name>
    <name type="synonym">Common thornapple</name>
    <dbReference type="NCBI Taxonomy" id="4076"/>
    <lineage>
        <taxon>Eukaryota</taxon>
        <taxon>Viridiplantae</taxon>
        <taxon>Streptophyta</taxon>
        <taxon>Embryophyta</taxon>
        <taxon>Tracheophyta</taxon>
        <taxon>Spermatophyta</taxon>
        <taxon>Magnoliopsida</taxon>
        <taxon>eudicotyledons</taxon>
        <taxon>Gunneridae</taxon>
        <taxon>Pentapetalae</taxon>
        <taxon>asterids</taxon>
        <taxon>lamiids</taxon>
        <taxon>Solanales</taxon>
        <taxon>Solanaceae</taxon>
        <taxon>Solanoideae</taxon>
        <taxon>Datureae</taxon>
        <taxon>Datura</taxon>
    </lineage>
</organism>
<comment type="caution">
    <text evidence="1">The sequence shown here is derived from an EMBL/GenBank/DDBJ whole genome shotgun (WGS) entry which is preliminary data.</text>
</comment>
<keyword evidence="2" id="KW-1185">Reference proteome</keyword>
<evidence type="ECO:0000313" key="2">
    <source>
        <dbReference type="Proteomes" id="UP000823775"/>
    </source>
</evidence>
<proteinExistence type="predicted"/>
<gene>
    <name evidence="1" type="ORF">HAX54_044904</name>
</gene>
<dbReference type="EMBL" id="JACEIK010000690">
    <property type="protein sequence ID" value="MCD7460954.1"/>
    <property type="molecule type" value="Genomic_DNA"/>
</dbReference>
<dbReference type="Proteomes" id="UP000823775">
    <property type="component" value="Unassembled WGS sequence"/>
</dbReference>
<evidence type="ECO:0000313" key="1">
    <source>
        <dbReference type="EMBL" id="MCD7460954.1"/>
    </source>
</evidence>
<name>A0ABS8SQB1_DATST</name>
<reference evidence="1 2" key="1">
    <citation type="journal article" date="2021" name="BMC Genomics">
        <title>Datura genome reveals duplications of psychoactive alkaloid biosynthetic genes and high mutation rate following tissue culture.</title>
        <authorList>
            <person name="Rajewski A."/>
            <person name="Carter-House D."/>
            <person name="Stajich J."/>
            <person name="Litt A."/>
        </authorList>
    </citation>
    <scope>NUCLEOTIDE SEQUENCE [LARGE SCALE GENOMIC DNA]</scope>
    <source>
        <strain evidence="1">AR-01</strain>
    </source>
</reference>
<protein>
    <submittedName>
        <fullName evidence="1">Uncharacterized protein</fullName>
    </submittedName>
</protein>
<accession>A0ABS8SQB1</accession>
<sequence>MDMNAWPKLIETITTFWDDSRMVFHFGVIEMTPIIEEIMKSFKGICMAIKKKTNSDEDILFLQDVPQVKNMDSYKVDYTDETVSLAMAIIQEWKSRRVCRIKDIAPDRFNAGYFDLYKSWLKEDLARTVEPGPNI</sequence>